<dbReference type="Gene3D" id="3.30.390.50">
    <property type="entry name" value="CO dehydrogenase flavoprotein, C-terminal domain"/>
    <property type="match status" value="1"/>
</dbReference>
<keyword evidence="1" id="KW-0285">Flavoprotein</keyword>
<dbReference type="InterPro" id="IPR002346">
    <property type="entry name" value="Mopterin_DH_FAD-bd"/>
</dbReference>
<dbReference type="AlphaFoldDB" id="A0A0J9C0N5"/>
<dbReference type="SUPFAM" id="SSF56176">
    <property type="entry name" value="FAD-binding/transporter-associated domain-like"/>
    <property type="match status" value="2"/>
</dbReference>
<gene>
    <name evidence="4" type="ORF">HMPREF9470_03417</name>
</gene>
<dbReference type="Gene3D" id="3.50.50.60">
    <property type="entry name" value="FAD/NAD(P)-binding domain"/>
    <property type="match status" value="2"/>
</dbReference>
<dbReference type="PATRIC" id="fig|742734.4.peg.3665"/>
<dbReference type="InterPro" id="IPR023753">
    <property type="entry name" value="FAD/NAD-binding_dom"/>
</dbReference>
<comment type="caution">
    <text evidence="4">The sequence shown here is derived from an EMBL/GenBank/DDBJ whole genome shotgun (WGS) entry which is preliminary data.</text>
</comment>
<dbReference type="InterPro" id="IPR036683">
    <property type="entry name" value="CO_DH_flav_C_dom_sf"/>
</dbReference>
<dbReference type="SUPFAM" id="SSF51971">
    <property type="entry name" value="Nucleotide-binding domain"/>
    <property type="match status" value="1"/>
</dbReference>
<sequence>MKKFSHINAGSFEEASEALKSYEKAQPVAGGTDLIGTLKQNLLPDYPELLVNLKEIPDTGYIRDNGDTVSIGALTKLCDIEESGLLAGGLNAVREAARSIASPIVRNAATMGGNLCQDVRCWYYRYPDNIGGRLMCARKGGEECYAIHGRNQYHSVMGGMKAGITPCSAECPAGTDIPAYMQKIREDNWDGAAEIIMQVNPMPMLTARVCPHTCQTKCNQCQHGDSVSIHSVERALGDYILEHASRFYPAPSRETGKKVGIVGAGPAGLTAAYYLRKAGHQVTVYEKMEEAGGVLMYGIPEYRLPKHYVRDLVAAITGMGVQFKYNTEVGKDIAMETIKQDHDTVFLDTGAWKQPILGIEGEQLTHFGLNFLVEVKKFMSRQIGKEVLVCGGGNVAMDVALTAVRLGAQKVKLVCLEQREEMPATEEEIARAEEEGVEIYNGWGLERVVESGDGQVAGLEAKKCVSVFDEHGHFSPVYDDAHKQMFASDCIILATGQRVDLDFLGEKYKEELKDARGLIEVGEHKDTRAPGVYAGGDAASGPSVAIKAVRDGGVAARSMSSYMGFPLQPKKEEEGFLRHDSLAIEIPKAAVEKDTPVNERCLEKEDSESLTQEEAKAEAGRCMNCGCYSVNASDMSPVLIALGAKIHTTRQVFEAEDFFGVMHAADKLEPGEIVTEITIPKQEGWRTGYLKMRLRESIDFAVTSLAYAYKEEDGVIRGARLAAGGIAPVPVRLFKVEELLTGKAVTEELAEEAAQLACAGAAPLKENAYKLQEIKVQIKRSLGL</sequence>
<evidence type="ECO:0000259" key="3">
    <source>
        <dbReference type="PROSITE" id="PS51387"/>
    </source>
</evidence>
<dbReference type="PANTHER" id="PTHR42783">
    <property type="entry name" value="GLUTAMATE SYNTHASE [NADPH] SMALL CHAIN"/>
    <property type="match status" value="1"/>
</dbReference>
<dbReference type="GeneID" id="93165566"/>
<dbReference type="Proteomes" id="UP000037392">
    <property type="component" value="Unassembled WGS sequence"/>
</dbReference>
<dbReference type="Gene3D" id="3.30.43.10">
    <property type="entry name" value="Uridine Diphospho-n-acetylenolpyruvylglucosamine Reductase, domain 2"/>
    <property type="match status" value="1"/>
</dbReference>
<dbReference type="SUPFAM" id="SSF55447">
    <property type="entry name" value="CO dehydrogenase flavoprotein C-terminal domain-like"/>
    <property type="match status" value="1"/>
</dbReference>
<organism evidence="4 5">
    <name type="scientific">[Clostridium] citroniae WAL-19142</name>
    <dbReference type="NCBI Taxonomy" id="742734"/>
    <lineage>
        <taxon>Bacteria</taxon>
        <taxon>Bacillati</taxon>
        <taxon>Bacillota</taxon>
        <taxon>Clostridia</taxon>
        <taxon>Lachnospirales</taxon>
        <taxon>Lachnospiraceae</taxon>
        <taxon>Enterocloster</taxon>
    </lineage>
</organism>
<evidence type="ECO:0000256" key="2">
    <source>
        <dbReference type="ARBA" id="ARBA00023002"/>
    </source>
</evidence>
<evidence type="ECO:0000313" key="4">
    <source>
        <dbReference type="EMBL" id="KMW17936.1"/>
    </source>
</evidence>
<dbReference type="Pfam" id="PF00941">
    <property type="entry name" value="FAD_binding_5"/>
    <property type="match status" value="1"/>
</dbReference>
<dbReference type="InterPro" id="IPR016166">
    <property type="entry name" value="FAD-bd_PCMH"/>
</dbReference>
<dbReference type="InterPro" id="IPR009051">
    <property type="entry name" value="Helical_ferredxn"/>
</dbReference>
<dbReference type="InterPro" id="IPR005107">
    <property type="entry name" value="CO_DH_flav_C"/>
</dbReference>
<dbReference type="Pfam" id="PF03450">
    <property type="entry name" value="CO_deh_flav_C"/>
    <property type="match status" value="1"/>
</dbReference>
<proteinExistence type="predicted"/>
<evidence type="ECO:0000313" key="5">
    <source>
        <dbReference type="Proteomes" id="UP000037392"/>
    </source>
</evidence>
<dbReference type="InterPro" id="IPR036318">
    <property type="entry name" value="FAD-bd_PCMH-like_sf"/>
</dbReference>
<dbReference type="RefSeq" id="WP_048930293.1">
    <property type="nucleotide sequence ID" value="NZ_KQ235879.1"/>
</dbReference>
<reference evidence="4 5" key="1">
    <citation type="submission" date="2011-04" db="EMBL/GenBank/DDBJ databases">
        <title>The Genome Sequence of Clostridium citroniae WAL-19142.</title>
        <authorList>
            <consortium name="The Broad Institute Genome Sequencing Platform"/>
            <person name="Earl A."/>
            <person name="Ward D."/>
            <person name="Feldgarden M."/>
            <person name="Gevers D."/>
            <person name="Warren Y.A."/>
            <person name="Tyrrell K.L."/>
            <person name="Citron D.M."/>
            <person name="Goldstein E.J."/>
            <person name="Daigneault M."/>
            <person name="Allen-Vercoe E."/>
            <person name="Young S.K."/>
            <person name="Zeng Q."/>
            <person name="Gargeya S."/>
            <person name="Fitzgerald M."/>
            <person name="Haas B."/>
            <person name="Abouelleil A."/>
            <person name="Alvarado L."/>
            <person name="Arachchi H.M."/>
            <person name="Berlin A."/>
            <person name="Brown A."/>
            <person name="Chapman S.B."/>
            <person name="Chen Z."/>
            <person name="Dunbar C."/>
            <person name="Freedman E."/>
            <person name="Gearin G."/>
            <person name="Gellesch M."/>
            <person name="Goldberg J."/>
            <person name="Griggs A."/>
            <person name="Gujja S."/>
            <person name="Heilman E.R."/>
            <person name="Heiman D."/>
            <person name="Howarth C."/>
            <person name="Larson L."/>
            <person name="Lui A."/>
            <person name="MacDonald P.J."/>
            <person name="Mehta T."/>
            <person name="Montmayeur A."/>
            <person name="Murphy C."/>
            <person name="Neiman D."/>
            <person name="Pearson M."/>
            <person name="Priest M."/>
            <person name="Roberts A."/>
            <person name="Saif S."/>
            <person name="Shea T."/>
            <person name="Shenoy N."/>
            <person name="Sisk P."/>
            <person name="Stolte C."/>
            <person name="Sykes S."/>
            <person name="White J."/>
            <person name="Yandava C."/>
            <person name="Wortman J."/>
            <person name="Nusbaum C."/>
            <person name="Birren B."/>
        </authorList>
    </citation>
    <scope>NUCLEOTIDE SEQUENCE [LARGE SCALE GENOMIC DNA]</scope>
    <source>
        <strain evidence="4 5">WAL-19142</strain>
    </source>
</reference>
<dbReference type="GO" id="GO:0016491">
    <property type="term" value="F:oxidoreductase activity"/>
    <property type="evidence" value="ECO:0007669"/>
    <property type="project" value="UniProtKB-KW"/>
</dbReference>
<dbReference type="Pfam" id="PF14691">
    <property type="entry name" value="Fer4_20"/>
    <property type="match status" value="1"/>
</dbReference>
<feature type="domain" description="FAD-binding PCMH-type" evidence="3">
    <location>
        <begin position="1"/>
        <end position="174"/>
    </location>
</feature>
<evidence type="ECO:0000256" key="1">
    <source>
        <dbReference type="ARBA" id="ARBA00022630"/>
    </source>
</evidence>
<dbReference type="SMART" id="SM01092">
    <property type="entry name" value="CO_deh_flav_C"/>
    <property type="match status" value="1"/>
</dbReference>
<dbReference type="InterPro" id="IPR016167">
    <property type="entry name" value="FAD-bd_PCMH_sub1"/>
</dbReference>
<dbReference type="EMBL" id="ADLK01000025">
    <property type="protein sequence ID" value="KMW17936.1"/>
    <property type="molecule type" value="Genomic_DNA"/>
</dbReference>
<dbReference type="GO" id="GO:0071949">
    <property type="term" value="F:FAD binding"/>
    <property type="evidence" value="ECO:0007669"/>
    <property type="project" value="InterPro"/>
</dbReference>
<dbReference type="PRINTS" id="PR00419">
    <property type="entry name" value="ADXRDTASE"/>
</dbReference>
<name>A0A0J9C0N5_9FIRM</name>
<accession>A0A0J9C0N5</accession>
<dbReference type="Pfam" id="PF07992">
    <property type="entry name" value="Pyr_redox_2"/>
    <property type="match status" value="1"/>
</dbReference>
<keyword evidence="2" id="KW-0560">Oxidoreductase</keyword>
<dbReference type="InterPro" id="IPR016169">
    <property type="entry name" value="FAD-bd_PCMH_sub2"/>
</dbReference>
<dbReference type="Gene3D" id="1.10.1060.10">
    <property type="entry name" value="Alpha-helical ferredoxin"/>
    <property type="match status" value="1"/>
</dbReference>
<dbReference type="Gene3D" id="3.30.465.10">
    <property type="match status" value="2"/>
</dbReference>
<protein>
    <recommendedName>
        <fullName evidence="3">FAD-binding PCMH-type domain-containing protein</fullName>
    </recommendedName>
</protein>
<dbReference type="OrthoDB" id="9803192at2"/>
<dbReference type="GO" id="GO:0051536">
    <property type="term" value="F:iron-sulfur cluster binding"/>
    <property type="evidence" value="ECO:0007669"/>
    <property type="project" value="InterPro"/>
</dbReference>
<dbReference type="InterPro" id="IPR036188">
    <property type="entry name" value="FAD/NAD-bd_sf"/>
</dbReference>
<dbReference type="PROSITE" id="PS51387">
    <property type="entry name" value="FAD_PCMH"/>
    <property type="match status" value="1"/>
</dbReference>
<dbReference type="InterPro" id="IPR028261">
    <property type="entry name" value="DPD_II"/>
</dbReference>
<dbReference type="PANTHER" id="PTHR42783:SF3">
    <property type="entry name" value="GLUTAMATE SYNTHASE [NADPH] SMALL CHAIN-RELATED"/>
    <property type="match status" value="1"/>
</dbReference>